<keyword evidence="2" id="KW-1185">Reference proteome</keyword>
<sequence length="244" mass="26861">MMVSKMYSHLWRACPTQTPDTLHMVEQRNSWRSPVDFCNDKHNNLAMSTSKDGATELSGWLRHSQANELPAPLRIPVSCLLFIIATQNDQSAFSAILNAKAHPYRHYWNAWLWAICDSIVVGNANGWEARKIEISATAFFLSSSSNSSHATASGFTPIACPYFATSNPKLAGPSASFLARECAAPSLSSASITGICWLLYHFDGTVNRKWHDITLNAVDSSLTTLAQGLTLLVMAACSSQYKWI</sequence>
<reference evidence="1 2" key="1">
    <citation type="submission" date="2019-04" db="EMBL/GenBank/DDBJ databases">
        <title>High contiguity whole genome sequence and gene annotation resource for two Venturia nashicola isolates.</title>
        <authorList>
            <person name="Prokchorchik M."/>
            <person name="Won K."/>
            <person name="Lee Y."/>
            <person name="Choi E.D."/>
            <person name="Segonzac C."/>
            <person name="Sohn K.H."/>
        </authorList>
    </citation>
    <scope>NUCLEOTIDE SEQUENCE [LARGE SCALE GENOMIC DNA]</scope>
    <source>
        <strain evidence="1 2">PRI2</strain>
    </source>
</reference>
<evidence type="ECO:0000313" key="1">
    <source>
        <dbReference type="EMBL" id="TID18477.1"/>
    </source>
</evidence>
<gene>
    <name evidence="1" type="ORF">E6O75_ATG06553</name>
</gene>
<dbReference type="Pfam" id="PF11374">
    <property type="entry name" value="DUF3176"/>
    <property type="match status" value="1"/>
</dbReference>
<comment type="caution">
    <text evidence="1">The sequence shown here is derived from an EMBL/GenBank/DDBJ whole genome shotgun (WGS) entry which is preliminary data.</text>
</comment>
<protein>
    <submittedName>
        <fullName evidence="1">Uncharacterized protein</fullName>
    </submittedName>
</protein>
<dbReference type="Proteomes" id="UP000298493">
    <property type="component" value="Unassembled WGS sequence"/>
</dbReference>
<dbReference type="AlphaFoldDB" id="A0A4Z1NR13"/>
<accession>A0A4Z1NR13</accession>
<name>A0A4Z1NR13_9PEZI</name>
<proteinExistence type="predicted"/>
<dbReference type="EMBL" id="SNSC02000014">
    <property type="protein sequence ID" value="TID18477.1"/>
    <property type="molecule type" value="Genomic_DNA"/>
</dbReference>
<dbReference type="InterPro" id="IPR021514">
    <property type="entry name" value="DUF3176"/>
</dbReference>
<evidence type="ECO:0000313" key="2">
    <source>
        <dbReference type="Proteomes" id="UP000298493"/>
    </source>
</evidence>
<organism evidence="1 2">
    <name type="scientific">Venturia nashicola</name>
    <dbReference type="NCBI Taxonomy" id="86259"/>
    <lineage>
        <taxon>Eukaryota</taxon>
        <taxon>Fungi</taxon>
        <taxon>Dikarya</taxon>
        <taxon>Ascomycota</taxon>
        <taxon>Pezizomycotina</taxon>
        <taxon>Dothideomycetes</taxon>
        <taxon>Pleosporomycetidae</taxon>
        <taxon>Venturiales</taxon>
        <taxon>Venturiaceae</taxon>
        <taxon>Venturia</taxon>
    </lineage>
</organism>